<evidence type="ECO:0000313" key="1">
    <source>
        <dbReference type="EMBL" id="KAK8960037.1"/>
    </source>
</evidence>
<comment type="caution">
    <text evidence="1">The sequence shown here is derived from an EMBL/GenBank/DDBJ whole genome shotgun (WGS) entry which is preliminary data.</text>
</comment>
<sequence length="82" mass="9194">MSGRAQKIFPRISQHHSDHDFVLGGGPERSPQLQPAKSTKCFCTLDSLSAGNYHPLHTYLGPRMSICHPRLHFARRGNLTNI</sequence>
<accession>A0ABR2M807</accession>
<dbReference type="EMBL" id="JBBWWR010000011">
    <property type="protein sequence ID" value="KAK8960037.1"/>
    <property type="molecule type" value="Genomic_DNA"/>
</dbReference>
<evidence type="ECO:0000313" key="2">
    <source>
        <dbReference type="Proteomes" id="UP001412067"/>
    </source>
</evidence>
<dbReference type="Proteomes" id="UP001412067">
    <property type="component" value="Unassembled WGS sequence"/>
</dbReference>
<protein>
    <submittedName>
        <fullName evidence="1">Uncharacterized protein</fullName>
    </submittedName>
</protein>
<reference evidence="1 2" key="1">
    <citation type="journal article" date="2022" name="Nat. Plants">
        <title>Genomes of leafy and leafless Platanthera orchids illuminate the evolution of mycoheterotrophy.</title>
        <authorList>
            <person name="Li M.H."/>
            <person name="Liu K.W."/>
            <person name="Li Z."/>
            <person name="Lu H.C."/>
            <person name="Ye Q.L."/>
            <person name="Zhang D."/>
            <person name="Wang J.Y."/>
            <person name="Li Y.F."/>
            <person name="Zhong Z.M."/>
            <person name="Liu X."/>
            <person name="Yu X."/>
            <person name="Liu D.K."/>
            <person name="Tu X.D."/>
            <person name="Liu B."/>
            <person name="Hao Y."/>
            <person name="Liao X.Y."/>
            <person name="Jiang Y.T."/>
            <person name="Sun W.H."/>
            <person name="Chen J."/>
            <person name="Chen Y.Q."/>
            <person name="Ai Y."/>
            <person name="Zhai J.W."/>
            <person name="Wu S.S."/>
            <person name="Zhou Z."/>
            <person name="Hsiao Y.Y."/>
            <person name="Wu W.L."/>
            <person name="Chen Y.Y."/>
            <person name="Lin Y.F."/>
            <person name="Hsu J.L."/>
            <person name="Li C.Y."/>
            <person name="Wang Z.W."/>
            <person name="Zhao X."/>
            <person name="Zhong W.Y."/>
            <person name="Ma X.K."/>
            <person name="Ma L."/>
            <person name="Huang J."/>
            <person name="Chen G.Z."/>
            <person name="Huang M.Z."/>
            <person name="Huang L."/>
            <person name="Peng D.H."/>
            <person name="Luo Y.B."/>
            <person name="Zou S.Q."/>
            <person name="Chen S.P."/>
            <person name="Lan S."/>
            <person name="Tsai W.C."/>
            <person name="Van de Peer Y."/>
            <person name="Liu Z.J."/>
        </authorList>
    </citation>
    <scope>NUCLEOTIDE SEQUENCE [LARGE SCALE GENOMIC DNA]</scope>
    <source>
        <strain evidence="1">Lor288</strain>
    </source>
</reference>
<proteinExistence type="predicted"/>
<organism evidence="1 2">
    <name type="scientific">Platanthera guangdongensis</name>
    <dbReference type="NCBI Taxonomy" id="2320717"/>
    <lineage>
        <taxon>Eukaryota</taxon>
        <taxon>Viridiplantae</taxon>
        <taxon>Streptophyta</taxon>
        <taxon>Embryophyta</taxon>
        <taxon>Tracheophyta</taxon>
        <taxon>Spermatophyta</taxon>
        <taxon>Magnoliopsida</taxon>
        <taxon>Liliopsida</taxon>
        <taxon>Asparagales</taxon>
        <taxon>Orchidaceae</taxon>
        <taxon>Orchidoideae</taxon>
        <taxon>Orchideae</taxon>
        <taxon>Orchidinae</taxon>
        <taxon>Platanthera</taxon>
    </lineage>
</organism>
<keyword evidence="2" id="KW-1185">Reference proteome</keyword>
<name>A0ABR2M807_9ASPA</name>
<gene>
    <name evidence="1" type="ORF">KSP40_PGU005069</name>
</gene>